<accession>A0A182HWB4</accession>
<protein>
    <submittedName>
        <fullName evidence="1">Uncharacterized protein</fullName>
    </submittedName>
</protein>
<dbReference type="VEuPathDB" id="VectorBase:AARA005587"/>
<name>A0A182HWB4_ANOAR</name>
<dbReference type="Proteomes" id="UP000075840">
    <property type="component" value="Unassembled WGS sequence"/>
</dbReference>
<evidence type="ECO:0000313" key="1">
    <source>
        <dbReference type="EnsemblMetazoa" id="AARA005587-PA"/>
    </source>
</evidence>
<dbReference type="EMBL" id="APCN01001483">
    <property type="status" value="NOT_ANNOTATED_CDS"/>
    <property type="molecule type" value="Genomic_DNA"/>
</dbReference>
<dbReference type="AlphaFoldDB" id="A0A182HWB4"/>
<dbReference type="EnsemblMetazoa" id="AARA005587-RA">
    <property type="protein sequence ID" value="AARA005587-PA"/>
    <property type="gene ID" value="AARA005587"/>
</dbReference>
<proteinExistence type="predicted"/>
<organism evidence="1 2">
    <name type="scientific">Anopheles arabiensis</name>
    <name type="common">Mosquito</name>
    <dbReference type="NCBI Taxonomy" id="7173"/>
    <lineage>
        <taxon>Eukaryota</taxon>
        <taxon>Metazoa</taxon>
        <taxon>Ecdysozoa</taxon>
        <taxon>Arthropoda</taxon>
        <taxon>Hexapoda</taxon>
        <taxon>Insecta</taxon>
        <taxon>Pterygota</taxon>
        <taxon>Neoptera</taxon>
        <taxon>Endopterygota</taxon>
        <taxon>Diptera</taxon>
        <taxon>Nematocera</taxon>
        <taxon>Culicoidea</taxon>
        <taxon>Culicidae</taxon>
        <taxon>Anophelinae</taxon>
        <taxon>Anopheles</taxon>
    </lineage>
</organism>
<sequence length="165" mass="18874">MGWRLIILGIVTLGSLFTLHLLAQDFMKLSKPLFMSSGKRDLGPSLRYNRTAALLDFESKINWNKILQTDPLKCAFSLVCQLAAGAEPQDAQAKIIYEFIAFSVENSKTVPAPLRESFENGLQYNDNLKAKDNYKQCYRRYPLCLYSARTMLRFMSLFGREADEK</sequence>
<keyword evidence="2" id="KW-1185">Reference proteome</keyword>
<dbReference type="KEGG" id="aara:120902422"/>
<dbReference type="RefSeq" id="XP_040167078.1">
    <property type="nucleotide sequence ID" value="XM_040311144.1"/>
</dbReference>
<reference evidence="1" key="1">
    <citation type="submission" date="2022-08" db="UniProtKB">
        <authorList>
            <consortium name="EnsemblMetazoa"/>
        </authorList>
    </citation>
    <scope>IDENTIFICATION</scope>
    <source>
        <strain evidence="1">Dongola</strain>
    </source>
</reference>
<evidence type="ECO:0000313" key="2">
    <source>
        <dbReference type="Proteomes" id="UP000075840"/>
    </source>
</evidence>
<dbReference type="VEuPathDB" id="VectorBase:AARA21_004275"/>
<dbReference type="GeneID" id="120902422"/>